<sequence length="67" mass="7612">MDEETYSPDRPADGRVVCARCGTAADGDTAPPTWLCSMEDGRRLHFCEDCARLHIRAIESRLDSLWW</sequence>
<organism evidence="1 2">
    <name type="scientific">Streptomyces durocortorensis</name>
    <dbReference type="NCBI Taxonomy" id="2811104"/>
    <lineage>
        <taxon>Bacteria</taxon>
        <taxon>Bacillati</taxon>
        <taxon>Actinomycetota</taxon>
        <taxon>Actinomycetes</taxon>
        <taxon>Kitasatosporales</taxon>
        <taxon>Streptomycetaceae</taxon>
        <taxon>Streptomyces</taxon>
    </lineage>
</organism>
<gene>
    <name evidence="1" type="ORF">RI138_22935</name>
</gene>
<proteinExistence type="predicted"/>
<accession>A0ABY9W2Z7</accession>
<dbReference type="EMBL" id="CP134500">
    <property type="protein sequence ID" value="WNF29451.1"/>
    <property type="molecule type" value="Genomic_DNA"/>
</dbReference>
<evidence type="ECO:0000313" key="2">
    <source>
        <dbReference type="Proteomes" id="UP001303236"/>
    </source>
</evidence>
<reference evidence="1 2" key="1">
    <citation type="submission" date="2023-09" db="EMBL/GenBank/DDBJ databases">
        <title>Genome completion map analysis of the actinomycetes C11-1.</title>
        <authorList>
            <person name="Qin P."/>
            <person name="Guan P."/>
        </authorList>
    </citation>
    <scope>NUCLEOTIDE SEQUENCE [LARGE SCALE GENOMIC DNA]</scope>
    <source>
        <strain evidence="1 2">C11-1</strain>
    </source>
</reference>
<evidence type="ECO:0008006" key="3">
    <source>
        <dbReference type="Google" id="ProtNLM"/>
    </source>
</evidence>
<dbReference type="Proteomes" id="UP001303236">
    <property type="component" value="Chromosome"/>
</dbReference>
<protein>
    <recommendedName>
        <fullName evidence="3">Small CPxCG-related zinc finger protein</fullName>
    </recommendedName>
</protein>
<keyword evidence="2" id="KW-1185">Reference proteome</keyword>
<evidence type="ECO:0000313" key="1">
    <source>
        <dbReference type="EMBL" id="WNF29451.1"/>
    </source>
</evidence>
<name>A0ABY9W2Z7_9ACTN</name>